<dbReference type="InterPro" id="IPR019734">
    <property type="entry name" value="TPR_rpt"/>
</dbReference>
<dbReference type="PANTHER" id="PTHR47691:SF3">
    <property type="entry name" value="HTH-TYPE TRANSCRIPTIONAL REGULATOR RV0890C-RELATED"/>
    <property type="match status" value="1"/>
</dbReference>
<gene>
    <name evidence="4" type="ORF">EI684_14515</name>
</gene>
<protein>
    <submittedName>
        <fullName evidence="4">Tetratricopeptide repeat protein</fullName>
    </submittedName>
</protein>
<dbReference type="SMART" id="SM00028">
    <property type="entry name" value="TPR"/>
    <property type="match status" value="5"/>
</dbReference>
<evidence type="ECO:0000259" key="3">
    <source>
        <dbReference type="Pfam" id="PF12770"/>
    </source>
</evidence>
<dbReference type="PROSITE" id="PS50005">
    <property type="entry name" value="TPR"/>
    <property type="match status" value="1"/>
</dbReference>
<evidence type="ECO:0000256" key="1">
    <source>
        <dbReference type="PROSITE-ProRule" id="PRU00339"/>
    </source>
</evidence>
<dbReference type="EMBL" id="RSAS01000579">
    <property type="protein sequence ID" value="RRR69857.1"/>
    <property type="molecule type" value="Genomic_DNA"/>
</dbReference>
<feature type="domain" description="CHAT" evidence="3">
    <location>
        <begin position="139"/>
        <end position="389"/>
    </location>
</feature>
<dbReference type="Pfam" id="PF13424">
    <property type="entry name" value="TPR_12"/>
    <property type="match status" value="2"/>
</dbReference>
<dbReference type="InterPro" id="IPR027417">
    <property type="entry name" value="P-loop_NTPase"/>
</dbReference>
<keyword evidence="1" id="KW-0802">TPR repeat</keyword>
<evidence type="ECO:0000313" key="4">
    <source>
        <dbReference type="EMBL" id="RRR69857.1"/>
    </source>
</evidence>
<feature type="region of interest" description="Disordered" evidence="2">
    <location>
        <begin position="560"/>
        <end position="593"/>
    </location>
</feature>
<dbReference type="Proteomes" id="UP000280307">
    <property type="component" value="Unassembled WGS sequence"/>
</dbReference>
<evidence type="ECO:0000256" key="2">
    <source>
        <dbReference type="SAM" id="MobiDB-lite"/>
    </source>
</evidence>
<dbReference type="InterPro" id="IPR011990">
    <property type="entry name" value="TPR-like_helical_dom_sf"/>
</dbReference>
<reference evidence="4 5" key="1">
    <citation type="submission" date="2018-12" db="EMBL/GenBank/DDBJ databases">
        <title>Genome Sequence of Candidatus Viridilinea halotolerans isolated from saline sulfide-rich spring.</title>
        <authorList>
            <person name="Grouzdev D.S."/>
            <person name="Burganskaya E.I."/>
            <person name="Krutkina M.S."/>
            <person name="Sukhacheva M.V."/>
            <person name="Gorlenko V.M."/>
        </authorList>
    </citation>
    <scope>NUCLEOTIDE SEQUENCE [LARGE SCALE GENOMIC DNA]</scope>
    <source>
        <strain evidence="4">Chok-6</strain>
    </source>
</reference>
<dbReference type="Gene3D" id="3.40.50.300">
    <property type="entry name" value="P-loop containing nucleotide triphosphate hydrolases"/>
    <property type="match status" value="1"/>
</dbReference>
<evidence type="ECO:0000313" key="5">
    <source>
        <dbReference type="Proteomes" id="UP000280307"/>
    </source>
</evidence>
<feature type="compositionally biased region" description="Basic residues" evidence="2">
    <location>
        <begin position="569"/>
        <end position="585"/>
    </location>
</feature>
<accession>A0A426TWT5</accession>
<dbReference type="InterPro" id="IPR024983">
    <property type="entry name" value="CHAT_dom"/>
</dbReference>
<dbReference type="Pfam" id="PF12770">
    <property type="entry name" value="CHAT"/>
    <property type="match status" value="1"/>
</dbReference>
<proteinExistence type="predicted"/>
<dbReference type="PANTHER" id="PTHR47691">
    <property type="entry name" value="REGULATOR-RELATED"/>
    <property type="match status" value="1"/>
</dbReference>
<dbReference type="SUPFAM" id="SSF52540">
    <property type="entry name" value="P-loop containing nucleoside triphosphate hydrolases"/>
    <property type="match status" value="1"/>
</dbReference>
<name>A0A426TWT5_9CHLR</name>
<comment type="caution">
    <text evidence="4">The sequence shown here is derived from an EMBL/GenBank/DDBJ whole genome shotgun (WGS) entry which is preliminary data.</text>
</comment>
<dbReference type="SUPFAM" id="SSF48452">
    <property type="entry name" value="TPR-like"/>
    <property type="match status" value="2"/>
</dbReference>
<feature type="repeat" description="TPR" evidence="1">
    <location>
        <begin position="1073"/>
        <end position="1106"/>
    </location>
</feature>
<sequence length="1362" mass="149144">MPPLDLVITLREPPPDAPPEVLASYELACPLLGRQRATGLLHDPMDAPLREDLTWYLEQSWRWPFGEFAERAQQLEARMEQVGRAFFAALFATAAGQQIFQPWNLQPDYAKQLSLELDLTAEQLAGGAPTDRRLFAALSLPWELLHDGRSFLTLRLRQPVSIVRRLPEPNVHALLQPFTPPLRVLLVTARPDETGFIDPRGIARPLFAAVEEAMAEGQLQVEFLRPPTLPALVARLNDPQQPPIHILHFDGHGTFGQQGQPSFAQDGVRFALAGHGALAFEHEDGQTHLVAASDLAAALGQSGIKLALLTACQSATTAEDDAFSSVAGQLIRGGLDAVIAMPASLLVATATKLVQRFYASLAQGTPVPLALQQARQQLHADPRRHLLQRQRDQPGAPITLRDWWLPHYYMQRALDFQPQAGAAPVAAPVAAPQLSNFPPPPRYGFGGRARELHQIERALQRGQAVLIHGFGGQGKTSLACEAATWLSATGMFSGACFISAEASSGGATWLLASLARHLGCADGHFHPDNHPAALAHLRPHLRQRRTLIVLDNLESWLPEAHQDPPHKLAQSRKAAKVRHTYRQKLRASAPLHQQSNQKLRAFAPLRQQPNQHEEPLPLPPAALSALWDLLDGLRAAGAGLLLTSREPSLPDPRLQAGQRMRLLALHGLSRDDAYDLASRLLVAHDVPRERTPYPELMHLLSQLDHQPLALELVLPVLREEPIERAIQEFSAILARCMDATTPGRNQSLLASLDYSLRRLSHEQRALLPLLAPFEGGVQEDDLLAITELPAATWQPLRDALERAALLSVEPIPGFGPPYLRFHPILAPALRARHGEPPALLERYATRYAALAEWLYDEDDRNPMAVRALVQRELPNLRRAMGLIERQQAHEQVVVMADRIAKFLNYFGMGRELARLRAVQAAAAAHLQAAGGLSQAAFLQASGAGEDAFKRGDLQRAYQLFSQLHERIGQQPAGAARGPGSYEECYTLGMLARCLAAGGQPAAAEQHLRAALGLVEALIGQAPEDKLNIRQRGGLLTELGDALSDQGRYAVAREAYEESLKIDRTLGGDPRGERVVLGQLGTLALRQRDYDAATRRYQEALKLAQKHGEPAGQATLYHQLGNVAYEQRNWAAAEGYYRESLTIAERHGDQAGAARTCNQLALVAKGAGRPAEAEGWYRRALGYFEQLNDLGAQAKILSNLANLLATEIRAGRMAATRLSEAQGYAARALAIREKLDVSSEIWLTLAILADLADLAGDGGAAAAYRRRERETFAQFDGNRYHIDQQFGSLIQAIVAAAQGAGAARAEVEAVFPQMEAVADWRAVPPVIRRIWAGERAWHALCEGIDSNSALLVLRVLEGMKDEG</sequence>
<organism evidence="4 5">
    <name type="scientific">Candidatus Viridilinea halotolerans</name>
    <dbReference type="NCBI Taxonomy" id="2491704"/>
    <lineage>
        <taxon>Bacteria</taxon>
        <taxon>Bacillati</taxon>
        <taxon>Chloroflexota</taxon>
        <taxon>Chloroflexia</taxon>
        <taxon>Chloroflexales</taxon>
        <taxon>Chloroflexineae</taxon>
        <taxon>Oscillochloridaceae</taxon>
        <taxon>Candidatus Viridilinea</taxon>
    </lineage>
</organism>
<dbReference type="Gene3D" id="1.25.40.10">
    <property type="entry name" value="Tetratricopeptide repeat domain"/>
    <property type="match status" value="2"/>
</dbReference>